<keyword evidence="2" id="KW-1185">Reference proteome</keyword>
<proteinExistence type="predicted"/>
<sequence>MYVKEINEVKENLDLLTNQGIIEKWELPYENLLTRLSAAIFFFSTSSEDPGNIPQLSESLGKFPNFSYRINTEKKLSNLTYRLTFSEEELKKNSSN</sequence>
<comment type="caution">
    <text evidence="1">The sequence shown here is derived from an EMBL/GenBank/DDBJ whole genome shotgun (WGS) entry which is preliminary data.</text>
</comment>
<organism evidence="1 2">
    <name type="scientific">Puia dinghuensis</name>
    <dbReference type="NCBI Taxonomy" id="1792502"/>
    <lineage>
        <taxon>Bacteria</taxon>
        <taxon>Pseudomonadati</taxon>
        <taxon>Bacteroidota</taxon>
        <taxon>Chitinophagia</taxon>
        <taxon>Chitinophagales</taxon>
        <taxon>Chitinophagaceae</taxon>
        <taxon>Puia</taxon>
    </lineage>
</organism>
<evidence type="ECO:0000313" key="2">
    <source>
        <dbReference type="Proteomes" id="UP000607559"/>
    </source>
</evidence>
<accession>A0A8J2UK35</accession>
<evidence type="ECO:0000313" key="1">
    <source>
        <dbReference type="EMBL" id="GGB26267.1"/>
    </source>
</evidence>
<gene>
    <name evidence="1" type="ORF">GCM10011511_57770</name>
</gene>
<dbReference type="Proteomes" id="UP000607559">
    <property type="component" value="Unassembled WGS sequence"/>
</dbReference>
<reference evidence="1" key="1">
    <citation type="journal article" date="2014" name="Int. J. Syst. Evol. Microbiol.">
        <title>Complete genome sequence of Corynebacterium casei LMG S-19264T (=DSM 44701T), isolated from a smear-ripened cheese.</title>
        <authorList>
            <consortium name="US DOE Joint Genome Institute (JGI-PGF)"/>
            <person name="Walter F."/>
            <person name="Albersmeier A."/>
            <person name="Kalinowski J."/>
            <person name="Ruckert C."/>
        </authorList>
    </citation>
    <scope>NUCLEOTIDE SEQUENCE</scope>
    <source>
        <strain evidence="1">CGMCC 1.15448</strain>
    </source>
</reference>
<dbReference type="AlphaFoldDB" id="A0A8J2UK35"/>
<reference evidence="1" key="2">
    <citation type="submission" date="2020-09" db="EMBL/GenBank/DDBJ databases">
        <authorList>
            <person name="Sun Q."/>
            <person name="Zhou Y."/>
        </authorList>
    </citation>
    <scope>NUCLEOTIDE SEQUENCE</scope>
    <source>
        <strain evidence="1">CGMCC 1.15448</strain>
    </source>
</reference>
<protein>
    <submittedName>
        <fullName evidence="1">Uncharacterized protein</fullName>
    </submittedName>
</protein>
<dbReference type="EMBL" id="BMJC01000010">
    <property type="protein sequence ID" value="GGB26267.1"/>
    <property type="molecule type" value="Genomic_DNA"/>
</dbReference>
<name>A0A8J2UK35_9BACT</name>
<dbReference type="RefSeq" id="WP_188938323.1">
    <property type="nucleotide sequence ID" value="NZ_BMJC01000010.1"/>
</dbReference>